<evidence type="ECO:0000313" key="2">
    <source>
        <dbReference type="EMBL" id="MFH6982215.1"/>
    </source>
</evidence>
<organism evidence="2 3">
    <name type="scientific">Marinoscillum luteum</name>
    <dbReference type="NCBI Taxonomy" id="861051"/>
    <lineage>
        <taxon>Bacteria</taxon>
        <taxon>Pseudomonadati</taxon>
        <taxon>Bacteroidota</taxon>
        <taxon>Cytophagia</taxon>
        <taxon>Cytophagales</taxon>
        <taxon>Reichenbachiellaceae</taxon>
        <taxon>Marinoscillum</taxon>
    </lineage>
</organism>
<dbReference type="RefSeq" id="WP_159580346.1">
    <property type="nucleotide sequence ID" value="NZ_JBIPKE010000010.1"/>
</dbReference>
<name>A0ABW7N4A3_9BACT</name>
<dbReference type="InterPro" id="IPR002048">
    <property type="entry name" value="EF_hand_dom"/>
</dbReference>
<sequence length="185" mass="21680">MVSEFQRKKLIHFFGLLDSHKNGFLHADDFSEIAERIRIGLGYEANGPKHIWLAEKSAKFFHALLLEIPHKDNQKISQDEWVTFVSEQVIAQGNEDVLEEFQEFIIGFLFDLFDDNHDGYISTDEYVDMFVVYGIDIKYSAKSFIKLDINRDDRLSRNELLHAFETFLLSNEPNQPGNWIFGNWE</sequence>
<dbReference type="EMBL" id="JBIPKE010000010">
    <property type="protein sequence ID" value="MFH6982215.1"/>
    <property type="molecule type" value="Genomic_DNA"/>
</dbReference>
<comment type="caution">
    <text evidence="2">The sequence shown here is derived from an EMBL/GenBank/DDBJ whole genome shotgun (WGS) entry which is preliminary data.</text>
</comment>
<proteinExistence type="predicted"/>
<dbReference type="PROSITE" id="PS50222">
    <property type="entry name" value="EF_HAND_2"/>
    <property type="match status" value="1"/>
</dbReference>
<accession>A0ABW7N4A3</accession>
<dbReference type="Gene3D" id="1.10.238.10">
    <property type="entry name" value="EF-hand"/>
    <property type="match status" value="1"/>
</dbReference>
<dbReference type="InterPro" id="IPR011992">
    <property type="entry name" value="EF-hand-dom_pair"/>
</dbReference>
<dbReference type="SUPFAM" id="SSF47473">
    <property type="entry name" value="EF-hand"/>
    <property type="match status" value="1"/>
</dbReference>
<keyword evidence="3" id="KW-1185">Reference proteome</keyword>
<evidence type="ECO:0000313" key="3">
    <source>
        <dbReference type="Proteomes" id="UP001610063"/>
    </source>
</evidence>
<dbReference type="SMART" id="SM00054">
    <property type="entry name" value="EFh"/>
    <property type="match status" value="3"/>
</dbReference>
<gene>
    <name evidence="2" type="ORF">ACHKAR_02140</name>
</gene>
<dbReference type="PROSITE" id="PS00018">
    <property type="entry name" value="EF_HAND_1"/>
    <property type="match status" value="2"/>
</dbReference>
<feature type="domain" description="EF-hand" evidence="1">
    <location>
        <begin position="101"/>
        <end position="136"/>
    </location>
</feature>
<reference evidence="2 3" key="1">
    <citation type="journal article" date="2013" name="Int. J. Syst. Evol. Microbiol.">
        <title>Marinoscillum luteum sp. nov., isolated from marine sediment.</title>
        <authorList>
            <person name="Cha I.T."/>
            <person name="Park S.J."/>
            <person name="Kim S.J."/>
            <person name="Kim J.G."/>
            <person name="Jung M.Y."/>
            <person name="Shin K.S."/>
            <person name="Kwon K.K."/>
            <person name="Yang S.H."/>
            <person name="Seo Y.S."/>
            <person name="Rhee S.K."/>
        </authorList>
    </citation>
    <scope>NUCLEOTIDE SEQUENCE [LARGE SCALE GENOMIC DNA]</scope>
    <source>
        <strain evidence="2 3">KCTC 23939</strain>
    </source>
</reference>
<dbReference type="Proteomes" id="UP001610063">
    <property type="component" value="Unassembled WGS sequence"/>
</dbReference>
<protein>
    <submittedName>
        <fullName evidence="2">EF-hand domain-containing protein</fullName>
    </submittedName>
</protein>
<dbReference type="InterPro" id="IPR018247">
    <property type="entry name" value="EF_Hand_1_Ca_BS"/>
</dbReference>
<evidence type="ECO:0000259" key="1">
    <source>
        <dbReference type="PROSITE" id="PS50222"/>
    </source>
</evidence>